<dbReference type="OrthoDB" id="3368079at2"/>
<sequence length="190" mass="20039">MVNLRTSRKPLAALVGVVLLGVGALGLWRWGPLGDGEVVPSCGDLVKALPNAVDGSWALTRAEPNREVSRALVGCEFDFRSADQLYTGKVALDVSEVGDEAALSKKATDGPCHGEAVPYPSAAQYKVARSCSQMINAKVFAGVFVASDERYAHILADFSGPNLSDAQVIAYANASAQRIVDRAMTIEASD</sequence>
<evidence type="ECO:0000313" key="1">
    <source>
        <dbReference type="EMBL" id="PYC62797.1"/>
    </source>
</evidence>
<protein>
    <recommendedName>
        <fullName evidence="3">DUF3558 domain-containing protein</fullName>
    </recommendedName>
</protein>
<gene>
    <name evidence="1" type="ORF">C7C45_32770</name>
</gene>
<dbReference type="RefSeq" id="WP_110568782.1">
    <property type="nucleotide sequence ID" value="NZ_PYBV01000081.1"/>
</dbReference>
<reference evidence="1 2" key="1">
    <citation type="submission" date="2018-03" db="EMBL/GenBank/DDBJ databases">
        <title>Bioinformatic expansion and discovery of thiopeptide antibiotics.</title>
        <authorList>
            <person name="Schwalen C.J."/>
            <person name="Hudson G.A."/>
            <person name="Mitchell D.A."/>
        </authorList>
    </citation>
    <scope>NUCLEOTIDE SEQUENCE [LARGE SCALE GENOMIC DNA]</scope>
    <source>
        <strain evidence="1 2">NRRL 8041</strain>
    </source>
</reference>
<dbReference type="Proteomes" id="UP000248333">
    <property type="component" value="Unassembled WGS sequence"/>
</dbReference>
<organism evidence="1 2">
    <name type="scientific">Micromonospora arborensis</name>
    <dbReference type="NCBI Taxonomy" id="2116518"/>
    <lineage>
        <taxon>Bacteria</taxon>
        <taxon>Bacillati</taxon>
        <taxon>Actinomycetota</taxon>
        <taxon>Actinomycetes</taxon>
        <taxon>Micromonosporales</taxon>
        <taxon>Micromonosporaceae</taxon>
        <taxon>Micromonospora</taxon>
    </lineage>
</organism>
<comment type="caution">
    <text evidence="1">The sequence shown here is derived from an EMBL/GenBank/DDBJ whole genome shotgun (WGS) entry which is preliminary data.</text>
</comment>
<dbReference type="EMBL" id="PYBV01000081">
    <property type="protein sequence ID" value="PYC62797.1"/>
    <property type="molecule type" value="Genomic_DNA"/>
</dbReference>
<name>A0A318NA89_9ACTN</name>
<evidence type="ECO:0000313" key="2">
    <source>
        <dbReference type="Proteomes" id="UP000248333"/>
    </source>
</evidence>
<proteinExistence type="predicted"/>
<keyword evidence="2" id="KW-1185">Reference proteome</keyword>
<accession>A0A318NA89</accession>
<dbReference type="AlphaFoldDB" id="A0A318NA89"/>
<evidence type="ECO:0008006" key="3">
    <source>
        <dbReference type="Google" id="ProtNLM"/>
    </source>
</evidence>